<dbReference type="GO" id="GO:0005524">
    <property type="term" value="F:ATP binding"/>
    <property type="evidence" value="ECO:0007669"/>
    <property type="project" value="UniProtKB-KW"/>
</dbReference>
<evidence type="ECO:0000256" key="2">
    <source>
        <dbReference type="ARBA" id="ARBA00022840"/>
    </source>
</evidence>
<comment type="similarity">
    <text evidence="3">Belongs to the TRAFAC class myosin-kinesin ATPase superfamily. Kinesin family.</text>
</comment>
<dbReference type="PROSITE" id="PS50067">
    <property type="entry name" value="KINESIN_MOTOR_2"/>
    <property type="match status" value="1"/>
</dbReference>
<comment type="caution">
    <text evidence="3">Lacks conserved residue(s) required for the propagation of feature annotation.</text>
</comment>
<dbReference type="SUPFAM" id="SSF52540">
    <property type="entry name" value="P-loop containing nucleoside triphosphate hydrolases"/>
    <property type="match status" value="1"/>
</dbReference>
<reference evidence="5 6" key="1">
    <citation type="submission" date="2018-11" db="EMBL/GenBank/DDBJ databases">
        <authorList>
            <consortium name="Pathogen Informatics"/>
        </authorList>
    </citation>
    <scope>NUCLEOTIDE SEQUENCE [LARGE SCALE GENOMIC DNA]</scope>
    <source>
        <strain>Denwood</strain>
        <strain evidence="6">Zambia</strain>
    </source>
</reference>
<dbReference type="InterPro" id="IPR036961">
    <property type="entry name" value="Kinesin_motor_dom_sf"/>
</dbReference>
<dbReference type="Gene3D" id="3.40.850.10">
    <property type="entry name" value="Kinesin motor domain"/>
    <property type="match status" value="1"/>
</dbReference>
<proteinExistence type="inferred from homology"/>
<feature type="region of interest" description="Disordered" evidence="4">
    <location>
        <begin position="26"/>
        <end position="55"/>
    </location>
</feature>
<evidence type="ECO:0000313" key="5">
    <source>
        <dbReference type="EMBL" id="VDP80531.1"/>
    </source>
</evidence>
<dbReference type="InterPro" id="IPR001752">
    <property type="entry name" value="Kinesin_motor_dom"/>
</dbReference>
<name>A0A183PZB8_9TREM</name>
<gene>
    <name evidence="5" type="ORF">SMTD_LOCUS19706</name>
</gene>
<organism evidence="5 6">
    <name type="scientific">Schistosoma mattheei</name>
    <dbReference type="NCBI Taxonomy" id="31246"/>
    <lineage>
        <taxon>Eukaryota</taxon>
        <taxon>Metazoa</taxon>
        <taxon>Spiralia</taxon>
        <taxon>Lophotrochozoa</taxon>
        <taxon>Platyhelminthes</taxon>
        <taxon>Trematoda</taxon>
        <taxon>Digenea</taxon>
        <taxon>Strigeidida</taxon>
        <taxon>Schistosomatoidea</taxon>
        <taxon>Schistosomatidae</taxon>
        <taxon>Schistosoma</taxon>
    </lineage>
</organism>
<dbReference type="GO" id="GO:0003777">
    <property type="term" value="F:microtubule motor activity"/>
    <property type="evidence" value="ECO:0007669"/>
    <property type="project" value="InterPro"/>
</dbReference>
<dbReference type="AlphaFoldDB" id="A0A183PZB8"/>
<accession>A0A183PZB8</accession>
<dbReference type="GO" id="GO:0007018">
    <property type="term" value="P:microtubule-based movement"/>
    <property type="evidence" value="ECO:0007669"/>
    <property type="project" value="InterPro"/>
</dbReference>
<keyword evidence="1" id="KW-0547">Nucleotide-binding</keyword>
<evidence type="ECO:0000256" key="1">
    <source>
        <dbReference type="ARBA" id="ARBA00022741"/>
    </source>
</evidence>
<dbReference type="EMBL" id="UZAL01042832">
    <property type="protein sequence ID" value="VDP80531.1"/>
    <property type="molecule type" value="Genomic_DNA"/>
</dbReference>
<dbReference type="Proteomes" id="UP000269396">
    <property type="component" value="Unassembled WGS sequence"/>
</dbReference>
<dbReference type="GO" id="GO:0008017">
    <property type="term" value="F:microtubule binding"/>
    <property type="evidence" value="ECO:0007669"/>
    <property type="project" value="InterPro"/>
</dbReference>
<evidence type="ECO:0000313" key="6">
    <source>
        <dbReference type="Proteomes" id="UP000269396"/>
    </source>
</evidence>
<evidence type="ECO:0000256" key="4">
    <source>
        <dbReference type="SAM" id="MobiDB-lite"/>
    </source>
</evidence>
<keyword evidence="2" id="KW-0067">ATP-binding</keyword>
<dbReference type="InterPro" id="IPR027417">
    <property type="entry name" value="P-loop_NTPase"/>
</dbReference>
<sequence length="102" mass="12395">MVRQTIQIYLRLRPSPYQKQISKYNIDDLTHHHHQQQQQQHQGQRQQSKRPKITFECTRNTQQDEVIFNRKEFYNFQFDAIFDTKVGQDQVFNDVAKSVIDK</sequence>
<protein>
    <submittedName>
        <fullName evidence="5">Uncharacterized protein</fullName>
    </submittedName>
</protein>
<feature type="compositionally biased region" description="Low complexity" evidence="4">
    <location>
        <begin position="36"/>
        <end position="46"/>
    </location>
</feature>
<evidence type="ECO:0000256" key="3">
    <source>
        <dbReference type="PROSITE-ProRule" id="PRU00283"/>
    </source>
</evidence>
<keyword evidence="6" id="KW-1185">Reference proteome</keyword>
<dbReference type="STRING" id="31246.A0A183PZB8"/>